<dbReference type="PANTHER" id="PTHR30055:SF234">
    <property type="entry name" value="HTH-TYPE TRANSCRIPTIONAL REGULATOR BETI"/>
    <property type="match status" value="1"/>
</dbReference>
<dbReference type="InterPro" id="IPR036271">
    <property type="entry name" value="Tet_transcr_reg_TetR-rel_C_sf"/>
</dbReference>
<evidence type="ECO:0000256" key="4">
    <source>
        <dbReference type="PROSITE-ProRule" id="PRU00335"/>
    </source>
</evidence>
<dbReference type="InterPro" id="IPR009057">
    <property type="entry name" value="Homeodomain-like_sf"/>
</dbReference>
<evidence type="ECO:0000313" key="6">
    <source>
        <dbReference type="EMBL" id="GAA4490554.1"/>
    </source>
</evidence>
<evidence type="ECO:0000313" key="7">
    <source>
        <dbReference type="Proteomes" id="UP001501183"/>
    </source>
</evidence>
<gene>
    <name evidence="6" type="ORF">GCM10023094_54070</name>
</gene>
<comment type="caution">
    <text evidence="6">The sequence shown here is derived from an EMBL/GenBank/DDBJ whole genome shotgun (WGS) entry which is preliminary data.</text>
</comment>
<feature type="DNA-binding region" description="H-T-H motif" evidence="4">
    <location>
        <begin position="30"/>
        <end position="49"/>
    </location>
</feature>
<keyword evidence="2 4" id="KW-0238">DNA-binding</keyword>
<dbReference type="Pfam" id="PF17932">
    <property type="entry name" value="TetR_C_24"/>
    <property type="match status" value="1"/>
</dbReference>
<evidence type="ECO:0000259" key="5">
    <source>
        <dbReference type="PROSITE" id="PS50977"/>
    </source>
</evidence>
<keyword evidence="3" id="KW-0804">Transcription</keyword>
<dbReference type="SUPFAM" id="SSF46689">
    <property type="entry name" value="Homeodomain-like"/>
    <property type="match status" value="1"/>
</dbReference>
<dbReference type="SUPFAM" id="SSF48498">
    <property type="entry name" value="Tetracyclin repressor-like, C-terminal domain"/>
    <property type="match status" value="1"/>
</dbReference>
<sequence>MPPKRSAERHAEVLDAAIGLIRQKGIDGTSLQDIADAVGIKKGSLNTYFSSKEELVELIQARFTEVAEHELARIAQRTDLTPDQRLRELLYFHAEHCTLRVSSPVLVGFMQLWTSPSSPGGRHQPAVVREYQRTFEDVVAECSRAGVFRDVDPELTVNGLMGSMSWCAFWYNEQDHGPLRPLVESIIDMAFDGLRPKPARRTSRRSGAGG</sequence>
<accession>A0ABP8PSV8</accession>
<dbReference type="PANTHER" id="PTHR30055">
    <property type="entry name" value="HTH-TYPE TRANSCRIPTIONAL REGULATOR RUTR"/>
    <property type="match status" value="1"/>
</dbReference>
<evidence type="ECO:0000256" key="2">
    <source>
        <dbReference type="ARBA" id="ARBA00023125"/>
    </source>
</evidence>
<dbReference type="Gene3D" id="1.10.357.10">
    <property type="entry name" value="Tetracycline Repressor, domain 2"/>
    <property type="match status" value="1"/>
</dbReference>
<organism evidence="6 7">
    <name type="scientific">Rhodococcus olei</name>
    <dbReference type="NCBI Taxonomy" id="2161675"/>
    <lineage>
        <taxon>Bacteria</taxon>
        <taxon>Bacillati</taxon>
        <taxon>Actinomycetota</taxon>
        <taxon>Actinomycetes</taxon>
        <taxon>Mycobacteriales</taxon>
        <taxon>Nocardiaceae</taxon>
        <taxon>Rhodococcus</taxon>
    </lineage>
</organism>
<keyword evidence="1" id="KW-0805">Transcription regulation</keyword>
<dbReference type="InterPro" id="IPR041490">
    <property type="entry name" value="KstR2_TetR_C"/>
</dbReference>
<name>A0ABP8PSV8_9NOCA</name>
<evidence type="ECO:0000256" key="3">
    <source>
        <dbReference type="ARBA" id="ARBA00023163"/>
    </source>
</evidence>
<dbReference type="PROSITE" id="PS50977">
    <property type="entry name" value="HTH_TETR_2"/>
    <property type="match status" value="1"/>
</dbReference>
<dbReference type="Proteomes" id="UP001501183">
    <property type="component" value="Unassembled WGS sequence"/>
</dbReference>
<dbReference type="InterPro" id="IPR001647">
    <property type="entry name" value="HTH_TetR"/>
</dbReference>
<evidence type="ECO:0000256" key="1">
    <source>
        <dbReference type="ARBA" id="ARBA00023015"/>
    </source>
</evidence>
<dbReference type="RefSeq" id="WP_345353079.1">
    <property type="nucleotide sequence ID" value="NZ_BAABFB010000075.1"/>
</dbReference>
<dbReference type="Pfam" id="PF00440">
    <property type="entry name" value="TetR_N"/>
    <property type="match status" value="1"/>
</dbReference>
<keyword evidence="7" id="KW-1185">Reference proteome</keyword>
<protein>
    <recommendedName>
        <fullName evidence="5">HTH tetR-type domain-containing protein</fullName>
    </recommendedName>
</protein>
<proteinExistence type="predicted"/>
<dbReference type="PRINTS" id="PR00455">
    <property type="entry name" value="HTHTETR"/>
</dbReference>
<feature type="domain" description="HTH tetR-type" evidence="5">
    <location>
        <begin position="7"/>
        <end position="67"/>
    </location>
</feature>
<dbReference type="EMBL" id="BAABFB010000075">
    <property type="protein sequence ID" value="GAA4490554.1"/>
    <property type="molecule type" value="Genomic_DNA"/>
</dbReference>
<reference evidence="7" key="1">
    <citation type="journal article" date="2019" name="Int. J. Syst. Evol. Microbiol.">
        <title>The Global Catalogue of Microorganisms (GCM) 10K type strain sequencing project: providing services to taxonomists for standard genome sequencing and annotation.</title>
        <authorList>
            <consortium name="The Broad Institute Genomics Platform"/>
            <consortium name="The Broad Institute Genome Sequencing Center for Infectious Disease"/>
            <person name="Wu L."/>
            <person name="Ma J."/>
        </authorList>
    </citation>
    <scope>NUCLEOTIDE SEQUENCE [LARGE SCALE GENOMIC DNA]</scope>
    <source>
        <strain evidence="7">JCM 32206</strain>
    </source>
</reference>
<dbReference type="InterPro" id="IPR050109">
    <property type="entry name" value="HTH-type_TetR-like_transc_reg"/>
</dbReference>
<dbReference type="Gene3D" id="1.10.10.60">
    <property type="entry name" value="Homeodomain-like"/>
    <property type="match status" value="1"/>
</dbReference>